<comment type="caution">
    <text evidence="2">The sequence shown here is derived from an EMBL/GenBank/DDBJ whole genome shotgun (WGS) entry which is preliminary data.</text>
</comment>
<feature type="region of interest" description="Disordered" evidence="1">
    <location>
        <begin position="15"/>
        <end position="38"/>
    </location>
</feature>
<proteinExistence type="predicted"/>
<name>A0A168H900_MUCCL</name>
<dbReference type="STRING" id="747725.A0A168H900"/>
<feature type="compositionally biased region" description="Basic residues" evidence="1">
    <location>
        <begin position="379"/>
        <end position="400"/>
    </location>
</feature>
<keyword evidence="3" id="KW-1185">Reference proteome</keyword>
<dbReference type="VEuPathDB" id="FungiDB:MUCCIDRAFT_115432"/>
<evidence type="ECO:0000313" key="3">
    <source>
        <dbReference type="Proteomes" id="UP000077051"/>
    </source>
</evidence>
<dbReference type="AlphaFoldDB" id="A0A168H900"/>
<dbReference type="EMBL" id="AMYB01000010">
    <property type="protein sequence ID" value="OAC98511.1"/>
    <property type="molecule type" value="Genomic_DNA"/>
</dbReference>
<protein>
    <recommendedName>
        <fullName evidence="4">Retrotransposon gag domain-containing protein</fullName>
    </recommendedName>
</protein>
<feature type="compositionally biased region" description="Polar residues" evidence="1">
    <location>
        <begin position="15"/>
        <end position="27"/>
    </location>
</feature>
<organism evidence="2 3">
    <name type="scientific">Mucor lusitanicus CBS 277.49</name>
    <dbReference type="NCBI Taxonomy" id="747725"/>
    <lineage>
        <taxon>Eukaryota</taxon>
        <taxon>Fungi</taxon>
        <taxon>Fungi incertae sedis</taxon>
        <taxon>Mucoromycota</taxon>
        <taxon>Mucoromycotina</taxon>
        <taxon>Mucoromycetes</taxon>
        <taxon>Mucorales</taxon>
        <taxon>Mucorineae</taxon>
        <taxon>Mucoraceae</taxon>
        <taxon>Mucor</taxon>
    </lineage>
</organism>
<feature type="compositionally biased region" description="Basic and acidic residues" evidence="1">
    <location>
        <begin position="321"/>
        <end position="336"/>
    </location>
</feature>
<sequence>MSAHQSPVLYAVSTPLSSEAGSMSPHQVDSGEPDISRIHLGEDGDVEMVQAEAPSVNVPTVNSAAVSAKKVPRKPADSNMIVWTPPKDDANGQQHLLKVRAKVEDLNCTISTLKHSIKLFGERVAVSIDGGSAGSSDAASGGMAISKRDLPKFQLKSDSYDIWLKEELLKVNTWKEAKDAFVKKFNSSFHGLSVRRAVHSPTMQVGETTEQYMNRLSASCIEAGYDSNDTTSIGDAFLNGFPPDWQIQVTSLLCNFYPGRQSWTTSEIAGAAGNILGGNKCPLFTIVDRAAGAGASTSNGGKTKGGYHKECSAGGQQGHCRHSESTFSRGKEEGKRNVSAFATQTPIYCVHCGKRWFPDQSCPEYYSAVKANGGQKPSSPKRSKKRHFHYHPKKGSKGKGKSNDHDEEETNRLRQAYENQSDCIIKPSI</sequence>
<evidence type="ECO:0000256" key="1">
    <source>
        <dbReference type="SAM" id="MobiDB-lite"/>
    </source>
</evidence>
<evidence type="ECO:0008006" key="4">
    <source>
        <dbReference type="Google" id="ProtNLM"/>
    </source>
</evidence>
<feature type="region of interest" description="Disordered" evidence="1">
    <location>
        <begin position="313"/>
        <end position="336"/>
    </location>
</feature>
<reference evidence="2 3" key="1">
    <citation type="submission" date="2015-06" db="EMBL/GenBank/DDBJ databases">
        <title>Expansion of signal transduction pathways in fungi by whole-genome duplication.</title>
        <authorList>
            <consortium name="DOE Joint Genome Institute"/>
            <person name="Corrochano L.M."/>
            <person name="Kuo A."/>
            <person name="Marcet-Houben M."/>
            <person name="Polaino S."/>
            <person name="Salamov A."/>
            <person name="Villalobos J.M."/>
            <person name="Alvarez M.I."/>
            <person name="Avalos J."/>
            <person name="Benito E.P."/>
            <person name="Benoit I."/>
            <person name="Burger G."/>
            <person name="Camino L.P."/>
            <person name="Canovas D."/>
            <person name="Cerda-Olmedo E."/>
            <person name="Cheng J.-F."/>
            <person name="Dominguez A."/>
            <person name="Elias M."/>
            <person name="Eslava A.P."/>
            <person name="Glaser F."/>
            <person name="Grimwood J."/>
            <person name="Gutierrez G."/>
            <person name="Heitman J."/>
            <person name="Henrissat B."/>
            <person name="Iturriaga E.A."/>
            <person name="Lang B.F."/>
            <person name="Lavin J.L."/>
            <person name="Lee S."/>
            <person name="Li W."/>
            <person name="Lindquist E."/>
            <person name="Lopez-Garcia S."/>
            <person name="Luque E.M."/>
            <person name="Marcos A.T."/>
            <person name="Martin J."/>
            <person name="Mccluskey K."/>
            <person name="Medina H.R."/>
            <person name="Miralles-Duran A."/>
            <person name="Miyazaki A."/>
            <person name="Munoz-Torres E."/>
            <person name="Oguiza J.A."/>
            <person name="Ohm R."/>
            <person name="Olmedo M."/>
            <person name="Orejas M."/>
            <person name="Ortiz-Castellanos L."/>
            <person name="Pisabarro A.G."/>
            <person name="Rodriguez-Romero J."/>
            <person name="Ruiz-Herrera J."/>
            <person name="Ruiz-Vazquez R."/>
            <person name="Sanz C."/>
            <person name="Schackwitz W."/>
            <person name="Schmutz J."/>
            <person name="Shahriari M."/>
            <person name="Shelest E."/>
            <person name="Silva-Franco F."/>
            <person name="Soanes D."/>
            <person name="Syed K."/>
            <person name="Tagua V.G."/>
            <person name="Talbot N.J."/>
            <person name="Thon M."/>
            <person name="De Vries R.P."/>
            <person name="Wiebenga A."/>
            <person name="Yadav J.S."/>
            <person name="Braun E.L."/>
            <person name="Baker S."/>
            <person name="Garre V."/>
            <person name="Horwitz B."/>
            <person name="Torres-Martinez S."/>
            <person name="Idnurm A."/>
            <person name="Herrera-Estrella A."/>
            <person name="Gabaldon T."/>
            <person name="Grigoriev I.V."/>
        </authorList>
    </citation>
    <scope>NUCLEOTIDE SEQUENCE [LARGE SCALE GENOMIC DNA]</scope>
    <source>
        <strain evidence="2 3">CBS 277.49</strain>
    </source>
</reference>
<accession>A0A168H900</accession>
<dbReference type="Proteomes" id="UP000077051">
    <property type="component" value="Unassembled WGS sequence"/>
</dbReference>
<feature type="region of interest" description="Disordered" evidence="1">
    <location>
        <begin position="370"/>
        <end position="421"/>
    </location>
</feature>
<evidence type="ECO:0000313" key="2">
    <source>
        <dbReference type="EMBL" id="OAC98511.1"/>
    </source>
</evidence>
<gene>
    <name evidence="2" type="ORF">MUCCIDRAFT_115432</name>
</gene>